<dbReference type="EMBL" id="WPIN01000007">
    <property type="protein sequence ID" value="MVM32492.1"/>
    <property type="molecule type" value="Genomic_DNA"/>
</dbReference>
<keyword evidence="2" id="KW-1185">Reference proteome</keyword>
<name>A0A7K1SFA6_9BACT</name>
<organism evidence="1 2">
    <name type="scientific">Spirosoma arboris</name>
    <dbReference type="NCBI Taxonomy" id="2682092"/>
    <lineage>
        <taxon>Bacteria</taxon>
        <taxon>Pseudomonadati</taxon>
        <taxon>Bacteroidota</taxon>
        <taxon>Cytophagia</taxon>
        <taxon>Cytophagales</taxon>
        <taxon>Cytophagaceae</taxon>
        <taxon>Spirosoma</taxon>
    </lineage>
</organism>
<dbReference type="AlphaFoldDB" id="A0A7K1SFA6"/>
<comment type="caution">
    <text evidence="1">The sequence shown here is derived from an EMBL/GenBank/DDBJ whole genome shotgun (WGS) entry which is preliminary data.</text>
</comment>
<protein>
    <submittedName>
        <fullName evidence="1">Uncharacterized protein</fullName>
    </submittedName>
</protein>
<evidence type="ECO:0000313" key="2">
    <source>
        <dbReference type="Proteomes" id="UP000436006"/>
    </source>
</evidence>
<dbReference type="Proteomes" id="UP000436006">
    <property type="component" value="Unassembled WGS sequence"/>
</dbReference>
<proteinExistence type="predicted"/>
<gene>
    <name evidence="1" type="ORF">GO755_20795</name>
</gene>
<dbReference type="RefSeq" id="WP_157587202.1">
    <property type="nucleotide sequence ID" value="NZ_WPIN01000007.1"/>
</dbReference>
<accession>A0A7K1SFA6</accession>
<reference evidence="1 2" key="1">
    <citation type="submission" date="2019-12" db="EMBL/GenBank/DDBJ databases">
        <title>Spirosoma sp. HMF4905 genome sequencing and assembly.</title>
        <authorList>
            <person name="Kang H."/>
            <person name="Cha I."/>
            <person name="Kim H."/>
            <person name="Joh K."/>
        </authorList>
    </citation>
    <scope>NUCLEOTIDE SEQUENCE [LARGE SCALE GENOMIC DNA]</scope>
    <source>
        <strain evidence="1 2">HMF4905</strain>
    </source>
</reference>
<sequence length="160" mass="18426">MIQVDVKHNAEVRQRFVTDYSSIKNQILSLQNLNNQISVKLYSLLEKNKAIQAKCFTGIYPPTYTFFCNVYAPKLWEFILSTHLPNSQAEAILINTLIKAWQQFDPHTLREKHLFSRLLRLACSEGLPTDCLKAILQAEQIVENNCINLHPYPSANETFS</sequence>
<evidence type="ECO:0000313" key="1">
    <source>
        <dbReference type="EMBL" id="MVM32492.1"/>
    </source>
</evidence>